<feature type="compositionally biased region" description="Basic and acidic residues" evidence="10">
    <location>
        <begin position="1244"/>
        <end position="1254"/>
    </location>
</feature>
<evidence type="ECO:0000259" key="14">
    <source>
        <dbReference type="PROSITE" id="PS51846"/>
    </source>
</evidence>
<dbReference type="InterPro" id="IPR002550">
    <property type="entry name" value="CNNM"/>
</dbReference>
<keyword evidence="9" id="KW-0175">Coiled coil</keyword>
<dbReference type="InterPro" id="IPR044751">
    <property type="entry name" value="Ion_transp-like_CBS"/>
</dbReference>
<feature type="signal peptide" evidence="12">
    <location>
        <begin position="1"/>
        <end position="19"/>
    </location>
</feature>
<gene>
    <name evidence="15" type="ORF">L484_025039</name>
</gene>
<evidence type="ECO:0000256" key="2">
    <source>
        <dbReference type="ARBA" id="ARBA00022692"/>
    </source>
</evidence>
<accession>W9QKK0</accession>
<dbReference type="InterPro" id="IPR003892">
    <property type="entry name" value="CUE"/>
</dbReference>
<feature type="domain" description="CNNM transmembrane" evidence="14">
    <location>
        <begin position="35"/>
        <end position="217"/>
    </location>
</feature>
<feature type="region of interest" description="Disordered" evidence="10">
    <location>
        <begin position="1217"/>
        <end position="1254"/>
    </location>
</feature>
<evidence type="ECO:0000256" key="1">
    <source>
        <dbReference type="ARBA" id="ARBA00004141"/>
    </source>
</evidence>
<dbReference type="PANTHER" id="PTHR12064:SF97">
    <property type="entry name" value="METAL TRANSPORTER CNNM-5"/>
    <property type="match status" value="1"/>
</dbReference>
<evidence type="ECO:0000256" key="9">
    <source>
        <dbReference type="SAM" id="Coils"/>
    </source>
</evidence>
<feature type="transmembrane region" description="Helical" evidence="11">
    <location>
        <begin position="124"/>
        <end position="143"/>
    </location>
</feature>
<feature type="compositionally biased region" description="Basic and acidic residues" evidence="10">
    <location>
        <begin position="1223"/>
        <end position="1232"/>
    </location>
</feature>
<dbReference type="Proteomes" id="UP000030645">
    <property type="component" value="Unassembled WGS sequence"/>
</dbReference>
<feature type="transmembrane region" description="Helical" evidence="11">
    <location>
        <begin position="38"/>
        <end position="66"/>
    </location>
</feature>
<proteinExistence type="predicted"/>
<dbReference type="Pfam" id="PF01595">
    <property type="entry name" value="CNNM"/>
    <property type="match status" value="1"/>
</dbReference>
<dbReference type="GO" id="GO:0030026">
    <property type="term" value="P:intracellular manganese ion homeostasis"/>
    <property type="evidence" value="ECO:0007669"/>
    <property type="project" value="TreeGrafter"/>
</dbReference>
<evidence type="ECO:0000256" key="6">
    <source>
        <dbReference type="ARBA" id="ARBA00023136"/>
    </source>
</evidence>
<dbReference type="SUPFAM" id="SSF54631">
    <property type="entry name" value="CBS-domain pair"/>
    <property type="match status" value="1"/>
</dbReference>
<dbReference type="PROSITE" id="PS51140">
    <property type="entry name" value="CUE"/>
    <property type="match status" value="1"/>
</dbReference>
<dbReference type="PANTHER" id="PTHR12064">
    <property type="entry name" value="METAL TRANSPORTER CNNM"/>
    <property type="match status" value="1"/>
</dbReference>
<dbReference type="GO" id="GO:0043130">
    <property type="term" value="F:ubiquitin binding"/>
    <property type="evidence" value="ECO:0007669"/>
    <property type="project" value="InterPro"/>
</dbReference>
<keyword evidence="3" id="KW-0677">Repeat</keyword>
<feature type="transmembrane region" description="Helical" evidence="11">
    <location>
        <begin position="150"/>
        <end position="173"/>
    </location>
</feature>
<feature type="coiled-coil region" evidence="9">
    <location>
        <begin position="1064"/>
        <end position="1148"/>
    </location>
</feature>
<feature type="chain" id="PRO_5004927634" evidence="12">
    <location>
        <begin position="20"/>
        <end position="1282"/>
    </location>
</feature>
<keyword evidence="2 8" id="KW-0812">Transmembrane</keyword>
<reference evidence="16" key="1">
    <citation type="submission" date="2013-01" db="EMBL/GenBank/DDBJ databases">
        <title>Draft Genome Sequence of a Mulberry Tree, Morus notabilis C.K. Schneid.</title>
        <authorList>
            <person name="He N."/>
            <person name="Zhao S."/>
        </authorList>
    </citation>
    <scope>NUCLEOTIDE SEQUENCE</scope>
</reference>
<dbReference type="GO" id="GO:0016020">
    <property type="term" value="C:membrane"/>
    <property type="evidence" value="ECO:0007669"/>
    <property type="project" value="UniProtKB-SubCell"/>
</dbReference>
<evidence type="ECO:0000256" key="12">
    <source>
        <dbReference type="SAM" id="SignalP"/>
    </source>
</evidence>
<dbReference type="GO" id="GO:0010960">
    <property type="term" value="P:magnesium ion homeostasis"/>
    <property type="evidence" value="ECO:0007669"/>
    <property type="project" value="InterPro"/>
</dbReference>
<keyword evidence="16" id="KW-1185">Reference proteome</keyword>
<dbReference type="FunFam" id="3.10.580.10:FF:000021">
    <property type="entry name" value="DUF21 domain-containing protein At4g14240-like"/>
    <property type="match status" value="1"/>
</dbReference>
<dbReference type="Gene3D" id="3.10.580.10">
    <property type="entry name" value="CBS-domain"/>
    <property type="match status" value="2"/>
</dbReference>
<keyword evidence="4 8" id="KW-1133">Transmembrane helix</keyword>
<feature type="domain" description="CUE" evidence="13">
    <location>
        <begin position="503"/>
        <end position="546"/>
    </location>
</feature>
<keyword evidence="6 8" id="KW-0472">Membrane</keyword>
<dbReference type="STRING" id="981085.W9QKK0"/>
<evidence type="ECO:0000256" key="7">
    <source>
        <dbReference type="ARBA" id="ARBA00023180"/>
    </source>
</evidence>
<dbReference type="PROSITE" id="PS51846">
    <property type="entry name" value="CNNM"/>
    <property type="match status" value="1"/>
</dbReference>
<feature type="region of interest" description="Disordered" evidence="10">
    <location>
        <begin position="463"/>
        <end position="491"/>
    </location>
</feature>
<protein>
    <submittedName>
        <fullName evidence="15">Putative DUF21 domain-containing protein</fullName>
    </submittedName>
</protein>
<evidence type="ECO:0000313" key="15">
    <source>
        <dbReference type="EMBL" id="EXB39344.1"/>
    </source>
</evidence>
<dbReference type="eggNOG" id="KOG2118">
    <property type="taxonomic scope" value="Eukaryota"/>
</dbReference>
<sequence length="1282" mass="140407">MRNSMVLLLNALTLARTMTVSTSDLVFEAEDIEFGQPWWFVFAGVSCLLVLFAGIMSGLTLGLMSLNLVELEILQRSGTSTEKKQAATILPVVQKQHQLLVTLLLCNACAMEALPIYLDKIFHPFVAVLLSVTFVLAFGEIIPQAICSRYGLAVGANFVWLVRILMIICYPISYPIGKVLDAVLGHNEVLFRRAQLKALVSIHSQEAGKGGELTHDETTIISGALDLTEKTAEEAMTPIESTFSLDVSSKLDWEAIGKILARGHSRVPVFSGNPKNIIGLLLVKSLLTVRAETETPVSAVSIRRMPRVPADMPLYDILNEFQKGSSHMAAVVKIKGKSKIPQPALDGEKCEEDTFTNAKSQLTTPLLTKHDDKSGSIVIDVEKASRPLTNMQTLQQNGVTTNGFPYSSEDIEDGEVIGIITLEDVFEELLQEEIVDETDVYVDVHKRIRVAAAAAASSVARAPSNRRLIGQKPAGGQTKQGQPPKKAMEDDGQSVRLKALIMGFKSVYRCLQEVFPQIDARILKAVAIERSKDADAAVDDILTEVLPYMTRQSAFLTNSPRVEIKENHSLLLSHPTAEVSEAGPYSEPRSPIREIAEDITHLKEVDDAGSCSEQKCTIVENAEISGRGNGATHADLVHRDEVVDVGFALEPRFIAGEDVEDCLRTVPSSEGTCAAVENAENSGRRNGAAHADLTHSDEVVDSGLGSEPRLNVGENVEDIAHTNGVFQTDNMSRRVVQQMGMGPSSSSSEPKCTAVKTADCSGLTNSGSHSDLIHLDEVVKARGSSKLSSSSGENSRNGDRSYTAFPVDLTRLDEAVNESKVSRSHVSNDIDDELGRNTMDEELILLGKTCEMKRVLELGQDSTSSRHEKDGWLNDSDHEGKDFGYSMANDVDQFSHERSCKLDSCAENSTECIIPSEFHFDPPVDDNQELQASGSSNLTSRTDCSVSEMGTIEDDFTRNSVVTQSGQICRIDILDEIIEDAKNNKDGKVLIHLTMVQKILFSAMESVINMMKEVELQERAAEQAKEEVANGGLDILTRVEELKQMLGHAKETNDMHAGEVHGEKAILATEMKELQSRLLCLSDERDKSLATLDEMRQTLEERLAAAEEMKKAAEQERLEKEELARSALAEQEAIMEKVVQESKLLEKEAEENSKLREFLVDRGRVVDMLQGEISVICQDVGLLKEKFDMRLPLSMSVSSSQTSCKLASSSSSVKSVTSVLVPGERESPKSPEKGSPVSSTSDQSRADDEFKVNSDDKELLEDGWDIFDKYAELDVGAGISRE</sequence>
<feature type="region of interest" description="Disordered" evidence="10">
    <location>
        <begin position="783"/>
        <end position="802"/>
    </location>
</feature>
<dbReference type="FunFam" id="3.10.580.10:FF:000042">
    <property type="entry name" value="DUF21 domain-containing protein isoform A"/>
    <property type="match status" value="1"/>
</dbReference>
<name>W9QKK0_9ROSA</name>
<evidence type="ECO:0000256" key="10">
    <source>
        <dbReference type="SAM" id="MobiDB-lite"/>
    </source>
</evidence>
<keyword evidence="5" id="KW-0129">CBS domain</keyword>
<evidence type="ECO:0000259" key="13">
    <source>
        <dbReference type="PROSITE" id="PS51140"/>
    </source>
</evidence>
<keyword evidence="7" id="KW-0325">Glycoprotein</keyword>
<evidence type="ECO:0000256" key="5">
    <source>
        <dbReference type="ARBA" id="ARBA00023122"/>
    </source>
</evidence>
<comment type="subcellular location">
    <subcellularLocation>
        <location evidence="1">Membrane</location>
        <topology evidence="1">Multi-pass membrane protein</topology>
    </subcellularLocation>
</comment>
<evidence type="ECO:0000256" key="8">
    <source>
        <dbReference type="PROSITE-ProRule" id="PRU01193"/>
    </source>
</evidence>
<evidence type="ECO:0000256" key="11">
    <source>
        <dbReference type="SAM" id="Phobius"/>
    </source>
</evidence>
<dbReference type="InterPro" id="IPR046342">
    <property type="entry name" value="CBS_dom_sf"/>
</dbReference>
<evidence type="ECO:0000256" key="4">
    <source>
        <dbReference type="ARBA" id="ARBA00022989"/>
    </source>
</evidence>
<dbReference type="EMBL" id="KE343721">
    <property type="protein sequence ID" value="EXB39344.1"/>
    <property type="molecule type" value="Genomic_DNA"/>
</dbReference>
<evidence type="ECO:0000256" key="3">
    <source>
        <dbReference type="ARBA" id="ARBA00022737"/>
    </source>
</evidence>
<dbReference type="InterPro" id="IPR045095">
    <property type="entry name" value="ACDP"/>
</dbReference>
<keyword evidence="12" id="KW-0732">Signal</keyword>
<dbReference type="CDD" id="cd14279">
    <property type="entry name" value="CUE"/>
    <property type="match status" value="1"/>
</dbReference>
<organism evidence="15 16">
    <name type="scientific">Morus notabilis</name>
    <dbReference type="NCBI Taxonomy" id="981085"/>
    <lineage>
        <taxon>Eukaryota</taxon>
        <taxon>Viridiplantae</taxon>
        <taxon>Streptophyta</taxon>
        <taxon>Embryophyta</taxon>
        <taxon>Tracheophyta</taxon>
        <taxon>Spermatophyta</taxon>
        <taxon>Magnoliopsida</taxon>
        <taxon>eudicotyledons</taxon>
        <taxon>Gunneridae</taxon>
        <taxon>Pentapetalae</taxon>
        <taxon>rosids</taxon>
        <taxon>fabids</taxon>
        <taxon>Rosales</taxon>
        <taxon>Moraceae</taxon>
        <taxon>Moreae</taxon>
        <taxon>Morus</taxon>
    </lineage>
</organism>
<dbReference type="GO" id="GO:0005737">
    <property type="term" value="C:cytoplasm"/>
    <property type="evidence" value="ECO:0007669"/>
    <property type="project" value="TreeGrafter"/>
</dbReference>
<feature type="compositionally biased region" description="Low complexity" evidence="10">
    <location>
        <begin position="783"/>
        <end position="795"/>
    </location>
</feature>
<evidence type="ECO:0000313" key="16">
    <source>
        <dbReference type="Proteomes" id="UP000030645"/>
    </source>
</evidence>
<dbReference type="CDD" id="cd04590">
    <property type="entry name" value="CBS_pair_CorC_HlyC_assoc"/>
    <property type="match status" value="1"/>
</dbReference>